<dbReference type="Proteomes" id="UP000033551">
    <property type="component" value="Unassembled WGS sequence"/>
</dbReference>
<gene>
    <name evidence="4" type="ORF">VR44_40285</name>
</gene>
<dbReference type="SUPFAM" id="SSF47336">
    <property type="entry name" value="ACP-like"/>
    <property type="match status" value="1"/>
</dbReference>
<reference evidence="4 5" key="1">
    <citation type="submission" date="2015-02" db="EMBL/GenBank/DDBJ databases">
        <authorList>
            <person name="Ju K.-S."/>
            <person name="Doroghazi J.R."/>
            <person name="Metcalf W."/>
        </authorList>
    </citation>
    <scope>NUCLEOTIDE SEQUENCE [LARGE SCALE GENOMIC DNA]</scope>
    <source>
        <strain evidence="4 5">NRRL ISP-5550</strain>
    </source>
</reference>
<evidence type="ECO:0000313" key="4">
    <source>
        <dbReference type="EMBL" id="KJY16806.1"/>
    </source>
</evidence>
<name>A0A0F4I7V1_9ACTN</name>
<dbReference type="PANTHER" id="PTHR43775:SF37">
    <property type="entry name" value="SI:DKEY-61P9.11"/>
    <property type="match status" value="1"/>
</dbReference>
<dbReference type="InterPro" id="IPR014030">
    <property type="entry name" value="Ketoacyl_synth_N"/>
</dbReference>
<dbReference type="Pfam" id="PF00109">
    <property type="entry name" value="ketoacyl-synt"/>
    <property type="match status" value="1"/>
</dbReference>
<sequence>CAGLPATSLAWGPWAGSGMAATPEVADGLRKRGLEPLDAEAALTVLDRAVGRGATAVTVADVDWARFAPTFTIGRPSPLLAALPEVRDAANGRPASSGGAGGGAEDTARALRRTLAQADPADRDRTLVELVRREAAAVLGHPDPEAVEPGRAFRDLGFDSLTAVELRGRLVHATGLDLPTTLVFDHPCALDLAGRLLAELLGTTEPSTAAATRAPADEDPVAIVAMSCRYPGGVRSPEELWRLVEEGTDAMSVFPDNRGWDLDALYHPDPDHPGT</sequence>
<comment type="caution">
    <text evidence="4">The sequence shown here is derived from an EMBL/GenBank/DDBJ whole genome shotgun (WGS) entry which is preliminary data.</text>
</comment>
<dbReference type="Gene3D" id="1.10.1200.10">
    <property type="entry name" value="ACP-like"/>
    <property type="match status" value="1"/>
</dbReference>
<dbReference type="InterPro" id="IPR020806">
    <property type="entry name" value="PKS_PP-bd"/>
</dbReference>
<dbReference type="Gene3D" id="3.40.50.720">
    <property type="entry name" value="NAD(P)-binding Rossmann-like Domain"/>
    <property type="match status" value="1"/>
</dbReference>
<dbReference type="Pfam" id="PF00550">
    <property type="entry name" value="PP-binding"/>
    <property type="match status" value="1"/>
</dbReference>
<keyword evidence="2" id="KW-0597">Phosphoprotein</keyword>
<evidence type="ECO:0000313" key="5">
    <source>
        <dbReference type="Proteomes" id="UP000033551"/>
    </source>
</evidence>
<evidence type="ECO:0000259" key="3">
    <source>
        <dbReference type="PROSITE" id="PS50075"/>
    </source>
</evidence>
<keyword evidence="1" id="KW-0596">Phosphopantetheine</keyword>
<evidence type="ECO:0000256" key="1">
    <source>
        <dbReference type="ARBA" id="ARBA00022450"/>
    </source>
</evidence>
<dbReference type="FunFam" id="1.10.1200.10:FF:000007">
    <property type="entry name" value="Probable polyketide synthase pks17"/>
    <property type="match status" value="1"/>
</dbReference>
<dbReference type="InterPro" id="IPR016039">
    <property type="entry name" value="Thiolase-like"/>
</dbReference>
<protein>
    <recommendedName>
        <fullName evidence="3">Carrier domain-containing protein</fullName>
    </recommendedName>
</protein>
<dbReference type="PANTHER" id="PTHR43775">
    <property type="entry name" value="FATTY ACID SYNTHASE"/>
    <property type="match status" value="1"/>
</dbReference>
<dbReference type="PROSITE" id="PS50075">
    <property type="entry name" value="CARRIER"/>
    <property type="match status" value="1"/>
</dbReference>
<feature type="non-terminal residue" evidence="4">
    <location>
        <position position="275"/>
    </location>
</feature>
<accession>A0A0F4I7V1</accession>
<dbReference type="EMBL" id="JZWV01001714">
    <property type="protein sequence ID" value="KJY16806.1"/>
    <property type="molecule type" value="Genomic_DNA"/>
</dbReference>
<dbReference type="SUPFAM" id="SSF53901">
    <property type="entry name" value="Thiolase-like"/>
    <property type="match status" value="1"/>
</dbReference>
<evidence type="ECO:0000256" key="2">
    <source>
        <dbReference type="ARBA" id="ARBA00022553"/>
    </source>
</evidence>
<dbReference type="GO" id="GO:0017000">
    <property type="term" value="P:antibiotic biosynthetic process"/>
    <property type="evidence" value="ECO:0007669"/>
    <property type="project" value="UniProtKB-ARBA"/>
</dbReference>
<dbReference type="Gene3D" id="3.40.47.10">
    <property type="match status" value="1"/>
</dbReference>
<feature type="non-terminal residue" evidence="4">
    <location>
        <position position="1"/>
    </location>
</feature>
<dbReference type="SMART" id="SM01294">
    <property type="entry name" value="PKS_PP_betabranch"/>
    <property type="match status" value="1"/>
</dbReference>
<dbReference type="InterPro" id="IPR009081">
    <property type="entry name" value="PP-bd_ACP"/>
</dbReference>
<proteinExistence type="predicted"/>
<feature type="domain" description="Carrier" evidence="3">
    <location>
        <begin position="125"/>
        <end position="200"/>
    </location>
</feature>
<dbReference type="InterPro" id="IPR050091">
    <property type="entry name" value="PKS_NRPS_Biosynth_Enz"/>
</dbReference>
<dbReference type="GO" id="GO:0004312">
    <property type="term" value="F:fatty acid synthase activity"/>
    <property type="evidence" value="ECO:0007669"/>
    <property type="project" value="TreeGrafter"/>
</dbReference>
<dbReference type="AlphaFoldDB" id="A0A0F4I7V1"/>
<dbReference type="GO" id="GO:0006633">
    <property type="term" value="P:fatty acid biosynthetic process"/>
    <property type="evidence" value="ECO:0007669"/>
    <property type="project" value="TreeGrafter"/>
</dbReference>
<organism evidence="4 5">
    <name type="scientific">Streptomyces katrae</name>
    <dbReference type="NCBI Taxonomy" id="68223"/>
    <lineage>
        <taxon>Bacteria</taxon>
        <taxon>Bacillati</taxon>
        <taxon>Actinomycetota</taxon>
        <taxon>Actinomycetes</taxon>
        <taxon>Kitasatosporales</taxon>
        <taxon>Streptomycetaceae</taxon>
        <taxon>Streptomyces</taxon>
    </lineage>
</organism>
<dbReference type="InterPro" id="IPR036736">
    <property type="entry name" value="ACP-like_sf"/>
</dbReference>
<dbReference type="GO" id="GO:0031177">
    <property type="term" value="F:phosphopantetheine binding"/>
    <property type="evidence" value="ECO:0007669"/>
    <property type="project" value="InterPro"/>
</dbReference>
<dbReference type="SMART" id="SM00823">
    <property type="entry name" value="PKS_PP"/>
    <property type="match status" value="1"/>
</dbReference>
<keyword evidence="5" id="KW-1185">Reference proteome</keyword>
<dbReference type="PROSITE" id="PS00012">
    <property type="entry name" value="PHOSPHOPANTETHEINE"/>
    <property type="match status" value="1"/>
</dbReference>
<dbReference type="InterPro" id="IPR006162">
    <property type="entry name" value="Ppantetheine_attach_site"/>
</dbReference>
<dbReference type="RefSeq" id="WP_045952664.1">
    <property type="nucleotide sequence ID" value="NZ_JZWV01001714.1"/>
</dbReference>